<keyword evidence="1" id="KW-1133">Transmembrane helix</keyword>
<name>A0A7S8MXC7_9MICO</name>
<keyword evidence="1" id="KW-0812">Transmembrane</keyword>
<proteinExistence type="predicted"/>
<keyword evidence="1" id="KW-0472">Membrane</keyword>
<feature type="transmembrane region" description="Helical" evidence="1">
    <location>
        <begin position="131"/>
        <end position="152"/>
    </location>
</feature>
<sequence length="411" mass="43864">MTNLRVFLAQMARAVWFRASLFSLAAVLLALAAGFLEPFLPDLTVNLGQGSVDEILQILASSMLAVTTFSLTAMVTAYSSASRVATPRATQLLVADPTSQNVLSTFIGAFVFSMVGIIALSTGYYGDQGQAILFVGTLVVIAIVVVVLLRWISHLGSFGRMSDIIDRVEAAAHRTTAQYANRPSLGARRQDPRSITGASVRPQRAGYVTHIDLARLEAMAEERDLTIHVRALPGTVVDTATPLALVAGTTDDETRSKVASAFHIEAHRSYDQDPRLGMIALSEIASRALSPSTNDPGTAIDVLGALGRVFENMLQADADADVPYSHLTVEPVTLPDLVEDAFRPIARDGAGMVEVGIRLQKTLASLADIAGPSRSRAFTDAAADARSRAQRLLCRADAVALRRAASNAPRR</sequence>
<dbReference type="Pfam" id="PF10011">
    <property type="entry name" value="DUF2254"/>
    <property type="match status" value="1"/>
</dbReference>
<keyword evidence="3" id="KW-1185">Reference proteome</keyword>
<evidence type="ECO:0000313" key="2">
    <source>
        <dbReference type="EMBL" id="QPE04428.1"/>
    </source>
</evidence>
<dbReference type="Proteomes" id="UP000594480">
    <property type="component" value="Chromosome"/>
</dbReference>
<feature type="transmembrane region" description="Helical" evidence="1">
    <location>
        <begin position="102"/>
        <end position="125"/>
    </location>
</feature>
<protein>
    <submittedName>
        <fullName evidence="2">DUF2254 domain-containing protein</fullName>
    </submittedName>
</protein>
<reference evidence="2 3" key="1">
    <citation type="submission" date="2020-11" db="EMBL/GenBank/DDBJ databases">
        <title>Amino acid is mineralized and recycled by bacteria in oceanic microbiome.</title>
        <authorList>
            <person name="Zheng L.Y."/>
        </authorList>
    </citation>
    <scope>NUCLEOTIDE SEQUENCE [LARGE SCALE GENOMIC DNA]</scope>
    <source>
        <strain evidence="2 3">A32-1</strain>
    </source>
</reference>
<dbReference type="KEGG" id="msf:IT882_14980"/>
<dbReference type="AlphaFoldDB" id="A0A7S8MXC7"/>
<evidence type="ECO:0000256" key="1">
    <source>
        <dbReference type="SAM" id="Phobius"/>
    </source>
</evidence>
<feature type="transmembrane region" description="Helical" evidence="1">
    <location>
        <begin position="58"/>
        <end position="81"/>
    </location>
</feature>
<dbReference type="RefSeq" id="WP_195692506.1">
    <property type="nucleotide sequence ID" value="NZ_CP064760.1"/>
</dbReference>
<dbReference type="EMBL" id="CP064760">
    <property type="protein sequence ID" value="QPE04428.1"/>
    <property type="molecule type" value="Genomic_DNA"/>
</dbReference>
<accession>A0A7S8MXC7</accession>
<organism evidence="2 3">
    <name type="scientific">Microbacterium schleiferi</name>
    <dbReference type="NCBI Taxonomy" id="69362"/>
    <lineage>
        <taxon>Bacteria</taxon>
        <taxon>Bacillati</taxon>
        <taxon>Actinomycetota</taxon>
        <taxon>Actinomycetes</taxon>
        <taxon>Micrococcales</taxon>
        <taxon>Microbacteriaceae</taxon>
        <taxon>Microbacterium</taxon>
    </lineage>
</organism>
<dbReference type="InterPro" id="IPR018723">
    <property type="entry name" value="DUF2254_membrane"/>
</dbReference>
<gene>
    <name evidence="2" type="ORF">IT882_14980</name>
</gene>
<evidence type="ECO:0000313" key="3">
    <source>
        <dbReference type="Proteomes" id="UP000594480"/>
    </source>
</evidence>